<dbReference type="AlphaFoldDB" id="A0A1W1VAD6"/>
<evidence type="ECO:0000259" key="2">
    <source>
        <dbReference type="PROSITE" id="PS50887"/>
    </source>
</evidence>
<dbReference type="SUPFAM" id="SSF48452">
    <property type="entry name" value="TPR-like"/>
    <property type="match status" value="2"/>
</dbReference>
<reference evidence="3 4" key="1">
    <citation type="submission" date="2017-04" db="EMBL/GenBank/DDBJ databases">
        <authorList>
            <person name="Afonso C.L."/>
            <person name="Miller P.J."/>
            <person name="Scott M.A."/>
            <person name="Spackman E."/>
            <person name="Goraichik I."/>
            <person name="Dimitrov K.M."/>
            <person name="Suarez D.L."/>
            <person name="Swayne D.E."/>
        </authorList>
    </citation>
    <scope>NUCLEOTIDE SEQUENCE [LARGE SCALE GENOMIC DNA]</scope>
    <source>
        <strain evidence="3 4">KR-140</strain>
    </source>
</reference>
<dbReference type="Gene3D" id="1.25.40.10">
    <property type="entry name" value="Tetratricopeptide repeat domain"/>
    <property type="match status" value="2"/>
</dbReference>
<evidence type="ECO:0000313" key="3">
    <source>
        <dbReference type="EMBL" id="SMB90318.1"/>
    </source>
</evidence>
<dbReference type="PANTHER" id="PTHR45138">
    <property type="entry name" value="REGULATORY COMPONENTS OF SENSORY TRANSDUCTION SYSTEM"/>
    <property type="match status" value="1"/>
</dbReference>
<dbReference type="SMART" id="SM00267">
    <property type="entry name" value="GGDEF"/>
    <property type="match status" value="1"/>
</dbReference>
<sequence length="561" mass="61651">MSSARPEPVPAPPGAPLPLREALESARTHAARAAAYLALARHYRERSLPLALPLAQAALDWALLDAEPGITVEALVTLGYVQVGQGQQEQAFGHLALALDLAHEHGLRHLESQVRNTRAVARLIAGDLPGARRDLMDSLRLAQEAGHPQDLLTAHINLSHLNNLAGQYGDALHQLNLLEEQLNGQEEGELQYMRLYLFENRAHIYLNQAREARARGRGDAEREARARSEGYLQAIRDAMRGHPDRLIALTTATHAARLALLAGDVDAAWRHAQAALGHHLELGQQTYLDAHLVVAEVCEAREEPERAHLHYRAALDAARQQGRHRDVQDILQKVARLHEAQGHLEAALGTYREAVNTVQGALTLLAQIEQRNSDLMRELRQARAEAHSWQESVRLAETQARQDALTGLLNRRGLHDALLRLEREDGPLLLALFDIDHFKHVNDRHSHAVGDAALQAVAKCLCDHLPDGAFLTRYGGEEFLLVVPAVPHQPGELVEQMRAAVEGSGWSDLPPGLSITISAGYVVASHRHGDHVRGALAQADDHLYQAKRAGRNRVHPPVGGV</sequence>
<dbReference type="InterPro" id="IPR000160">
    <property type="entry name" value="GGDEF_dom"/>
</dbReference>
<evidence type="ECO:0000313" key="4">
    <source>
        <dbReference type="Proteomes" id="UP000192582"/>
    </source>
</evidence>
<accession>A0A1W1VAD6</accession>
<dbReference type="InterPro" id="IPR050469">
    <property type="entry name" value="Diguanylate_Cyclase"/>
</dbReference>
<dbReference type="PROSITE" id="PS50887">
    <property type="entry name" value="GGDEF"/>
    <property type="match status" value="1"/>
</dbReference>
<protein>
    <submittedName>
        <fullName evidence="3">Diguanylate cyclase (GGDEF) domain-containing protein</fullName>
    </submittedName>
</protein>
<dbReference type="GO" id="GO:0043709">
    <property type="term" value="P:cell adhesion involved in single-species biofilm formation"/>
    <property type="evidence" value="ECO:0007669"/>
    <property type="project" value="TreeGrafter"/>
</dbReference>
<dbReference type="Pfam" id="PF00990">
    <property type="entry name" value="GGDEF"/>
    <property type="match status" value="1"/>
</dbReference>
<feature type="coiled-coil region" evidence="1">
    <location>
        <begin position="358"/>
        <end position="399"/>
    </location>
</feature>
<dbReference type="NCBIfam" id="TIGR00254">
    <property type="entry name" value="GGDEF"/>
    <property type="match status" value="1"/>
</dbReference>
<dbReference type="PANTHER" id="PTHR45138:SF9">
    <property type="entry name" value="DIGUANYLATE CYCLASE DGCM-RELATED"/>
    <property type="match status" value="1"/>
</dbReference>
<dbReference type="Gene3D" id="3.30.70.270">
    <property type="match status" value="1"/>
</dbReference>
<dbReference type="InterPro" id="IPR011990">
    <property type="entry name" value="TPR-like_helical_dom_sf"/>
</dbReference>
<dbReference type="OrthoDB" id="64584at2"/>
<name>A0A1W1VAD6_9DEIO</name>
<dbReference type="GO" id="GO:1902201">
    <property type="term" value="P:negative regulation of bacterial-type flagellum-dependent cell motility"/>
    <property type="evidence" value="ECO:0007669"/>
    <property type="project" value="TreeGrafter"/>
</dbReference>
<dbReference type="Proteomes" id="UP000192582">
    <property type="component" value="Unassembled WGS sequence"/>
</dbReference>
<dbReference type="SUPFAM" id="SSF55073">
    <property type="entry name" value="Nucleotide cyclase"/>
    <property type="match status" value="1"/>
</dbReference>
<keyword evidence="1" id="KW-0175">Coiled coil</keyword>
<dbReference type="EMBL" id="FWWU01000009">
    <property type="protein sequence ID" value="SMB90318.1"/>
    <property type="molecule type" value="Genomic_DNA"/>
</dbReference>
<dbReference type="GO" id="GO:0052621">
    <property type="term" value="F:diguanylate cyclase activity"/>
    <property type="evidence" value="ECO:0007669"/>
    <property type="project" value="TreeGrafter"/>
</dbReference>
<proteinExistence type="predicted"/>
<dbReference type="InterPro" id="IPR043128">
    <property type="entry name" value="Rev_trsase/Diguanyl_cyclase"/>
</dbReference>
<feature type="domain" description="GGDEF" evidence="2">
    <location>
        <begin position="426"/>
        <end position="559"/>
    </location>
</feature>
<dbReference type="InterPro" id="IPR029787">
    <property type="entry name" value="Nucleotide_cyclase"/>
</dbReference>
<dbReference type="RefSeq" id="WP_084048335.1">
    <property type="nucleotide sequence ID" value="NZ_FWWU01000009.1"/>
</dbReference>
<dbReference type="GO" id="GO:0005886">
    <property type="term" value="C:plasma membrane"/>
    <property type="evidence" value="ECO:0007669"/>
    <property type="project" value="TreeGrafter"/>
</dbReference>
<organism evidence="3 4">
    <name type="scientific">Deinococcus hopiensis KR-140</name>
    <dbReference type="NCBI Taxonomy" id="695939"/>
    <lineage>
        <taxon>Bacteria</taxon>
        <taxon>Thermotogati</taxon>
        <taxon>Deinococcota</taxon>
        <taxon>Deinococci</taxon>
        <taxon>Deinococcales</taxon>
        <taxon>Deinococcaceae</taxon>
        <taxon>Deinococcus</taxon>
    </lineage>
</organism>
<dbReference type="CDD" id="cd01949">
    <property type="entry name" value="GGDEF"/>
    <property type="match status" value="1"/>
</dbReference>
<dbReference type="STRING" id="695939.SAMN00790413_00721"/>
<gene>
    <name evidence="3" type="ORF">SAMN00790413_00721</name>
</gene>
<keyword evidence="4" id="KW-1185">Reference proteome</keyword>
<evidence type="ECO:0000256" key="1">
    <source>
        <dbReference type="SAM" id="Coils"/>
    </source>
</evidence>